<protein>
    <submittedName>
        <fullName evidence="2">Uncharacterized protein</fullName>
    </submittedName>
</protein>
<reference evidence="2" key="2">
    <citation type="journal article" date="2015" name="Fish Shellfish Immunol.">
        <title>Early steps in the European eel (Anguilla anguilla)-Vibrio vulnificus interaction in the gills: Role of the RtxA13 toxin.</title>
        <authorList>
            <person name="Callol A."/>
            <person name="Pajuelo D."/>
            <person name="Ebbesson L."/>
            <person name="Teles M."/>
            <person name="MacKenzie S."/>
            <person name="Amaro C."/>
        </authorList>
    </citation>
    <scope>NUCLEOTIDE SEQUENCE</scope>
</reference>
<keyword evidence="1" id="KW-0812">Transmembrane</keyword>
<keyword evidence="1" id="KW-1133">Transmembrane helix</keyword>
<organism evidence="2">
    <name type="scientific">Anguilla anguilla</name>
    <name type="common">European freshwater eel</name>
    <name type="synonym">Muraena anguilla</name>
    <dbReference type="NCBI Taxonomy" id="7936"/>
    <lineage>
        <taxon>Eukaryota</taxon>
        <taxon>Metazoa</taxon>
        <taxon>Chordata</taxon>
        <taxon>Craniata</taxon>
        <taxon>Vertebrata</taxon>
        <taxon>Euteleostomi</taxon>
        <taxon>Actinopterygii</taxon>
        <taxon>Neopterygii</taxon>
        <taxon>Teleostei</taxon>
        <taxon>Anguilliformes</taxon>
        <taxon>Anguillidae</taxon>
        <taxon>Anguilla</taxon>
    </lineage>
</organism>
<sequence>MRYQQKLNISLTEAGPTRLEIKCTGMYGIICLLPQISLIFHEPSLKLTPTLLEITVKKYINDNLGWTKVIHSYVCHILYVLSIHTCIIFTYLFIWSGLKYLQ</sequence>
<reference evidence="2" key="1">
    <citation type="submission" date="2014-11" db="EMBL/GenBank/DDBJ databases">
        <authorList>
            <person name="Amaro Gonzalez C."/>
        </authorList>
    </citation>
    <scope>NUCLEOTIDE SEQUENCE</scope>
</reference>
<evidence type="ECO:0000313" key="2">
    <source>
        <dbReference type="EMBL" id="JAH96555.1"/>
    </source>
</evidence>
<dbReference type="EMBL" id="GBXM01012022">
    <property type="protein sequence ID" value="JAH96555.1"/>
    <property type="molecule type" value="Transcribed_RNA"/>
</dbReference>
<accession>A0A0E9X3U1</accession>
<name>A0A0E9X3U1_ANGAN</name>
<keyword evidence="1" id="KW-0472">Membrane</keyword>
<proteinExistence type="predicted"/>
<feature type="transmembrane region" description="Helical" evidence="1">
    <location>
        <begin position="70"/>
        <end position="94"/>
    </location>
</feature>
<dbReference type="AlphaFoldDB" id="A0A0E9X3U1"/>
<evidence type="ECO:0000256" key="1">
    <source>
        <dbReference type="SAM" id="Phobius"/>
    </source>
</evidence>